<accession>A0A7X1FS54</accession>
<keyword evidence="2 5" id="KW-0812">Transmembrane</keyword>
<keyword evidence="8" id="KW-1185">Reference proteome</keyword>
<dbReference type="PANTHER" id="PTHR36985:SF1">
    <property type="entry name" value="TRANSLOCATION AND ASSEMBLY MODULE SUBUNIT TAMB"/>
    <property type="match status" value="1"/>
</dbReference>
<dbReference type="Pfam" id="PF04357">
    <property type="entry name" value="TamB"/>
    <property type="match status" value="1"/>
</dbReference>
<feature type="domain" description="Translocation and assembly module TamB C-terminal" evidence="6">
    <location>
        <begin position="1061"/>
        <end position="1402"/>
    </location>
</feature>
<dbReference type="GO" id="GO:0005886">
    <property type="term" value="C:plasma membrane"/>
    <property type="evidence" value="ECO:0007669"/>
    <property type="project" value="InterPro"/>
</dbReference>
<proteinExistence type="predicted"/>
<keyword evidence="4 5" id="KW-0472">Membrane</keyword>
<keyword evidence="3 5" id="KW-1133">Transmembrane helix</keyword>
<dbReference type="Proteomes" id="UP000566813">
    <property type="component" value="Unassembled WGS sequence"/>
</dbReference>
<evidence type="ECO:0000313" key="8">
    <source>
        <dbReference type="Proteomes" id="UP000566813"/>
    </source>
</evidence>
<gene>
    <name evidence="7" type="ORF">H7F51_10590</name>
</gene>
<evidence type="ECO:0000259" key="6">
    <source>
        <dbReference type="Pfam" id="PF04357"/>
    </source>
</evidence>
<evidence type="ECO:0000256" key="1">
    <source>
        <dbReference type="ARBA" id="ARBA00004167"/>
    </source>
</evidence>
<protein>
    <submittedName>
        <fullName evidence="7">Translocation/assembly module TamB domain-containing protein</fullName>
    </submittedName>
</protein>
<feature type="transmembrane region" description="Helical" evidence="5">
    <location>
        <begin position="37"/>
        <end position="56"/>
    </location>
</feature>
<dbReference type="GO" id="GO:0009306">
    <property type="term" value="P:protein secretion"/>
    <property type="evidence" value="ECO:0007669"/>
    <property type="project" value="InterPro"/>
</dbReference>
<comment type="caution">
    <text evidence="7">The sequence shown here is derived from an EMBL/GenBank/DDBJ whole genome shotgun (WGS) entry which is preliminary data.</text>
</comment>
<dbReference type="InterPro" id="IPR007452">
    <property type="entry name" value="TamB_C"/>
</dbReference>
<evidence type="ECO:0000256" key="5">
    <source>
        <dbReference type="SAM" id="Phobius"/>
    </source>
</evidence>
<evidence type="ECO:0000313" key="7">
    <source>
        <dbReference type="EMBL" id="MBC2665974.1"/>
    </source>
</evidence>
<organism evidence="7 8">
    <name type="scientific">Novosphingobium flavum</name>
    <dbReference type="NCBI Taxonomy" id="1778672"/>
    <lineage>
        <taxon>Bacteria</taxon>
        <taxon>Pseudomonadati</taxon>
        <taxon>Pseudomonadota</taxon>
        <taxon>Alphaproteobacteria</taxon>
        <taxon>Sphingomonadales</taxon>
        <taxon>Sphingomonadaceae</taxon>
        <taxon>Novosphingobium</taxon>
    </lineage>
</organism>
<reference evidence="7 8" key="1">
    <citation type="submission" date="2020-08" db="EMBL/GenBank/DDBJ databases">
        <title>The genome sequence of type strain Novosphingobium flavum NBRC 111647.</title>
        <authorList>
            <person name="Liu Y."/>
        </authorList>
    </citation>
    <scope>NUCLEOTIDE SEQUENCE [LARGE SCALE GENOMIC DNA]</scope>
    <source>
        <strain evidence="7 8">NBRC 111647</strain>
    </source>
</reference>
<comment type="subcellular location">
    <subcellularLocation>
        <location evidence="1">Membrane</location>
        <topology evidence="1">Single-pass membrane protein</topology>
    </subcellularLocation>
</comment>
<name>A0A7X1FS54_9SPHN</name>
<evidence type="ECO:0000256" key="3">
    <source>
        <dbReference type="ARBA" id="ARBA00022989"/>
    </source>
</evidence>
<dbReference type="RefSeq" id="WP_185664278.1">
    <property type="nucleotide sequence ID" value="NZ_JACLAW010000007.1"/>
</dbReference>
<dbReference type="PANTHER" id="PTHR36985">
    <property type="entry name" value="TRANSLOCATION AND ASSEMBLY MODULE SUBUNIT TAMB"/>
    <property type="match status" value="1"/>
</dbReference>
<sequence length="1403" mass="146355">MASAAPPSPPEAPPEEVGERVVTVRRRPWLLSGWRRWIIAFFLAVAGIIAIGLLTLESPIGHRFVVDRIAKYAPASGLRVQVGRFEGSLFGEAVLRDVRFSDPQGLFMRVPVIEVDWRPLHWFTSGLDVRKLILRRGTLYRGPRLKPGEPDAPILPDFDIRVDRFEFDRLTVARGMMGEQRRIDLVAKADIRKGRALLETRAQLGGQDRLYGKLDSEPKADRFDIALDYNAPKGGFLATLMGAEESIAAKVNGAGRYADWRGRALVTQPKGAIADLAIGNRAGLYSVAGQVHPAGFVSGVAARATGPTVVVNGEGRLASSVLTGKLATKGQGAEVKAAGAIDLAGNAFRALKLDAVLRDPELLGKDLRLEDARLAATVDGPFRRLTIDHRITARRFVSGKVRLDNPVQQGRIVRADTRWTLPLALTTGRIVTGNSIIDPRLTKGSAKGAVVVVGNHVHADELVIGAPGVGAALALDGSLQTGDSRLTGPVAARGLALSNLGLADADLKLTLGFGKSPWNLAAAVRGRMTSVSNPTLTTLAGTGIKFGGNVAVGGNRPMVLRGVTVNGSALSLMLDGRLAADGSTTVAGSGRHTRFGAFTVDARLADDGPHAVLVFARPLPAAGLRDVRVALAPIPQGFRIETSGQSTLGPFAGTLGLFSPPGGPTRIEIEKLDVWKTAVSGTLVLGSGGADGKLALTGGGLDGTITLAPRGGGQGFAVALVADHASFGGTTPIAIGMARIDATGTIVDGHTSVTGKAYAEGVQQGSLFIGRLSANAALTDGSGRITASLSGRRGSRFNLNLLADLAPDRYAVLAGGDFAGQTIAMPRRAVLTRAGEGWELAPTELDYAGGRLQAQGTIGPMTTLNLRMADMPLALVDVLTADLGLGGKASGEVTWRTVQDGPPSADARLEIKGLSRSGLVLTSRPVDLSLVAKLEPNVLEARATVRDGSAALGRLQGRVEGLAPSGTLWDRLAAGRLFAQLRYSGPADALWRLAALETFDLTGPINVAADFTGTLADPEIRGSLASTGLRLQSAQTGTDIQAITARGTFAGSRLQISSFAGRAGSGQVSGSGQVDLSNMGNGRGPGIDIRLAARNAALIARDDMAATVTGPLRIVSDGMGGTIAGRLSVESARWNLGRATAATELPNVKTREINPRADVAPVTAPAAPWRYLVDASAPSHVDVRGLGLDSEWSADLKIRGTTASPSIVGRAELVRGGYDFAGKRFDLTRGLITFDGDSPPDPRLDIAATADMTGLTATVTVTGTASKPTISFTSVPSLPEEELLSRLLFGSSITQISAPEAVQIGAALAALRGGGGLDPINKLRTAIGLDRLRILGADAATGRGTSVAVGKYIGRRLYAEVVSDGRGYNATQLEYRVTRWLSIIATISSIGRQGADVKVSKDY</sequence>
<dbReference type="EMBL" id="JACLAW010000007">
    <property type="protein sequence ID" value="MBC2665974.1"/>
    <property type="molecule type" value="Genomic_DNA"/>
</dbReference>
<evidence type="ECO:0000256" key="2">
    <source>
        <dbReference type="ARBA" id="ARBA00022692"/>
    </source>
</evidence>
<evidence type="ECO:0000256" key="4">
    <source>
        <dbReference type="ARBA" id="ARBA00023136"/>
    </source>
</evidence>